<evidence type="ECO:0000256" key="1">
    <source>
        <dbReference type="SAM" id="MobiDB-lite"/>
    </source>
</evidence>
<dbReference type="RefSeq" id="XP_033458172.1">
    <property type="nucleotide sequence ID" value="XM_033606545.1"/>
</dbReference>
<dbReference type="Proteomes" id="UP000504637">
    <property type="component" value="Unplaced"/>
</dbReference>
<organism evidence="3">
    <name type="scientific">Dissoconium aciculare CBS 342.82</name>
    <dbReference type="NCBI Taxonomy" id="1314786"/>
    <lineage>
        <taxon>Eukaryota</taxon>
        <taxon>Fungi</taxon>
        <taxon>Dikarya</taxon>
        <taxon>Ascomycota</taxon>
        <taxon>Pezizomycotina</taxon>
        <taxon>Dothideomycetes</taxon>
        <taxon>Dothideomycetidae</taxon>
        <taxon>Mycosphaerellales</taxon>
        <taxon>Dissoconiaceae</taxon>
        <taxon>Dissoconium</taxon>
    </lineage>
</organism>
<evidence type="ECO:0008006" key="4">
    <source>
        <dbReference type="Google" id="ProtNLM"/>
    </source>
</evidence>
<dbReference type="GeneID" id="54364345"/>
<dbReference type="InterPro" id="IPR021463">
    <property type="entry name" value="Methyltransf_34"/>
</dbReference>
<reference evidence="3" key="1">
    <citation type="submission" date="2020-01" db="EMBL/GenBank/DDBJ databases">
        <authorList>
            <consortium name="DOE Joint Genome Institute"/>
            <person name="Haridas S."/>
            <person name="Albert R."/>
            <person name="Binder M."/>
            <person name="Bloem J."/>
            <person name="Labutti K."/>
            <person name="Salamov A."/>
            <person name="Andreopoulos B."/>
            <person name="Baker S.E."/>
            <person name="Barry K."/>
            <person name="Bills G."/>
            <person name="Bluhm B.H."/>
            <person name="Cannon C."/>
            <person name="Castanera R."/>
            <person name="Culley D.E."/>
            <person name="Daum C."/>
            <person name="Ezra D."/>
            <person name="Gonzalez J.B."/>
            <person name="Henrissat B."/>
            <person name="Kuo A."/>
            <person name="Liang C."/>
            <person name="Lipzen A."/>
            <person name="Lutzoni F."/>
            <person name="Magnuson J."/>
            <person name="Mondo S."/>
            <person name="Nolan M."/>
            <person name="Ohm R."/>
            <person name="Pangilinan J."/>
            <person name="Park H.-J."/>
            <person name="Ramirez L."/>
            <person name="Alfaro M."/>
            <person name="Sun H."/>
            <person name="Tritt A."/>
            <person name="Yoshinaga Y."/>
            <person name="Zwiers L.-H."/>
            <person name="Turgeon B.G."/>
            <person name="Goodwin S.B."/>
            <person name="Spatafora J.W."/>
            <person name="Crous P.W."/>
            <person name="Grigoriev I.V."/>
        </authorList>
    </citation>
    <scope>NUCLEOTIDE SEQUENCE</scope>
    <source>
        <strain evidence="3">CBS 342.82</strain>
    </source>
</reference>
<feature type="compositionally biased region" description="Low complexity" evidence="1">
    <location>
        <begin position="15"/>
        <end position="30"/>
    </location>
</feature>
<gene>
    <name evidence="3" type="ORF">K489DRAFT_389810</name>
</gene>
<feature type="region of interest" description="Disordered" evidence="1">
    <location>
        <begin position="1"/>
        <end position="34"/>
    </location>
</feature>
<name>A0A6J3LZE6_9PEZI</name>
<evidence type="ECO:0000313" key="2">
    <source>
        <dbReference type="Proteomes" id="UP000504637"/>
    </source>
</evidence>
<sequence length="362" mass="40015">MAGGVRSKSNQNVRSKTSSTKKSSNATTQKPSEASVVDIPAYVQQAALNIFRDHLHPTDEDVQLLQEIKTHLFNRDFATTFSKQEYLRVYASRWSPSRALGYLEIFSEIAAHVQVPSTGGEDGERISTKIVCLGGGAGAEIVGLGAWLSLSPPGDLYAQKFEAHFIDIAAWGEVINALHKGIVEPPPLSKYASAAVRESNAALLLGDVFSSSFSQFDVLSTSDGPFAAQIQNADLVTLMFTLNELYTCSISKTQSLLVQLTKNMRTGTHLLVVDSPGSYSTVSINGAEKKYPMQWLLDHTLLDSEPHKRGSDVLPKWSKVLSEESRWFRLPPGLEYPIPLEHMRYQIHMYKRNQDQGEEVVT</sequence>
<dbReference type="Pfam" id="PF11312">
    <property type="entry name" value="Methyltransf_34"/>
    <property type="match status" value="1"/>
</dbReference>
<accession>A0A6J3LZE6</accession>
<evidence type="ECO:0000313" key="3">
    <source>
        <dbReference type="RefSeq" id="XP_033458172.1"/>
    </source>
</evidence>
<reference evidence="3" key="3">
    <citation type="submission" date="2025-08" db="UniProtKB">
        <authorList>
            <consortium name="RefSeq"/>
        </authorList>
    </citation>
    <scope>IDENTIFICATION</scope>
    <source>
        <strain evidence="3">CBS 342.82</strain>
    </source>
</reference>
<proteinExistence type="predicted"/>
<protein>
    <recommendedName>
        <fullName evidence="4">25S rRNA (Uridine(2843)-N(3))-methyltransferase</fullName>
    </recommendedName>
</protein>
<keyword evidence="2" id="KW-1185">Reference proteome</keyword>
<dbReference type="OrthoDB" id="6419443at2759"/>
<dbReference type="AlphaFoldDB" id="A0A6J3LZE6"/>
<reference evidence="3" key="2">
    <citation type="submission" date="2020-04" db="EMBL/GenBank/DDBJ databases">
        <authorList>
            <consortium name="NCBI Genome Project"/>
        </authorList>
    </citation>
    <scope>NUCLEOTIDE SEQUENCE</scope>
    <source>
        <strain evidence="3">CBS 342.82</strain>
    </source>
</reference>